<keyword evidence="1" id="KW-0472">Membrane</keyword>
<dbReference type="OrthoDB" id="9759601at2"/>
<evidence type="ECO:0000313" key="6">
    <source>
        <dbReference type="Proteomes" id="UP000319578"/>
    </source>
</evidence>
<dbReference type="PROSITE" id="PS51832">
    <property type="entry name" value="HD_GYP"/>
    <property type="match status" value="1"/>
</dbReference>
<keyword evidence="1" id="KW-0812">Transmembrane</keyword>
<evidence type="ECO:0000313" key="5">
    <source>
        <dbReference type="Proteomes" id="UP000036834"/>
    </source>
</evidence>
<feature type="transmembrane region" description="Helical" evidence="1">
    <location>
        <begin position="20"/>
        <end position="40"/>
    </location>
</feature>
<feature type="transmembrane region" description="Helical" evidence="1">
    <location>
        <begin position="100"/>
        <end position="116"/>
    </location>
</feature>
<dbReference type="STRING" id="54915.ADS79_31025"/>
<keyword evidence="6" id="KW-1185">Reference proteome</keyword>
<reference evidence="5" key="1">
    <citation type="submission" date="2015-07" db="EMBL/GenBank/DDBJ databases">
        <title>Genome sequencing project for genomic taxonomy and phylogenomics of Bacillus-like bacteria.</title>
        <authorList>
            <person name="Liu B."/>
            <person name="Wang J."/>
            <person name="Zhu Y."/>
            <person name="Liu G."/>
            <person name="Chen Q."/>
            <person name="Chen Z."/>
            <person name="Lan J."/>
            <person name="Che J."/>
            <person name="Ge C."/>
            <person name="Shi H."/>
            <person name="Pan Z."/>
            <person name="Liu X."/>
        </authorList>
    </citation>
    <scope>NUCLEOTIDE SEQUENCE [LARGE SCALE GENOMIC DNA]</scope>
    <source>
        <strain evidence="5">DSM 9887</strain>
    </source>
</reference>
<evidence type="ECO:0000313" key="3">
    <source>
        <dbReference type="EMBL" id="GED71469.1"/>
    </source>
</evidence>
<gene>
    <name evidence="4" type="ORF">ADS79_31025</name>
    <name evidence="3" type="ORF">BRE01_51710</name>
</gene>
<dbReference type="PANTHER" id="PTHR43155:SF2">
    <property type="entry name" value="CYCLIC DI-GMP PHOSPHODIESTERASE PA4108"/>
    <property type="match status" value="1"/>
</dbReference>
<dbReference type="Pfam" id="PF13487">
    <property type="entry name" value="HD_5"/>
    <property type="match status" value="1"/>
</dbReference>
<feature type="transmembrane region" description="Helical" evidence="1">
    <location>
        <begin position="46"/>
        <end position="65"/>
    </location>
</feature>
<feature type="transmembrane region" description="Helical" evidence="1">
    <location>
        <begin position="77"/>
        <end position="94"/>
    </location>
</feature>
<dbReference type="InterPro" id="IPR037522">
    <property type="entry name" value="HD_GYP_dom"/>
</dbReference>
<reference evidence="3 6" key="3">
    <citation type="submission" date="2019-06" db="EMBL/GenBank/DDBJ databases">
        <title>Whole genome shotgun sequence of Brevibacillus reuszeri NBRC 15719.</title>
        <authorList>
            <person name="Hosoyama A."/>
            <person name="Uohara A."/>
            <person name="Ohji S."/>
            <person name="Ichikawa N."/>
        </authorList>
    </citation>
    <scope>NUCLEOTIDE SEQUENCE [LARGE SCALE GENOMIC DNA]</scope>
    <source>
        <strain evidence="3 6">NBRC 15719</strain>
    </source>
</reference>
<dbReference type="EMBL" id="LGIQ01000016">
    <property type="protein sequence ID" value="KNB68956.1"/>
    <property type="molecule type" value="Genomic_DNA"/>
</dbReference>
<dbReference type="PANTHER" id="PTHR43155">
    <property type="entry name" value="CYCLIC DI-GMP PHOSPHODIESTERASE PA4108-RELATED"/>
    <property type="match status" value="1"/>
</dbReference>
<dbReference type="PATRIC" id="fig|54915.3.peg.5901"/>
<organism evidence="4 5">
    <name type="scientific">Brevibacillus reuszeri</name>
    <dbReference type="NCBI Taxonomy" id="54915"/>
    <lineage>
        <taxon>Bacteria</taxon>
        <taxon>Bacillati</taxon>
        <taxon>Bacillota</taxon>
        <taxon>Bacilli</taxon>
        <taxon>Bacillales</taxon>
        <taxon>Paenibacillaceae</taxon>
        <taxon>Brevibacillus</taxon>
    </lineage>
</organism>
<dbReference type="Proteomes" id="UP000036834">
    <property type="component" value="Unassembled WGS sequence"/>
</dbReference>
<dbReference type="RefSeq" id="WP_049742339.1">
    <property type="nucleotide sequence ID" value="NZ_BJON01000021.1"/>
</dbReference>
<evidence type="ECO:0000259" key="2">
    <source>
        <dbReference type="PROSITE" id="PS51832"/>
    </source>
</evidence>
<protein>
    <recommendedName>
        <fullName evidence="2">HD-GYP domain-containing protein</fullName>
    </recommendedName>
</protein>
<feature type="transmembrane region" description="Helical" evidence="1">
    <location>
        <begin position="150"/>
        <end position="170"/>
    </location>
</feature>
<feature type="transmembrane region" description="Helical" evidence="1">
    <location>
        <begin position="123"/>
        <end position="144"/>
    </location>
</feature>
<dbReference type="CDD" id="cd00077">
    <property type="entry name" value="HDc"/>
    <property type="match status" value="1"/>
</dbReference>
<evidence type="ECO:0000256" key="1">
    <source>
        <dbReference type="SAM" id="Phobius"/>
    </source>
</evidence>
<name>A0A0K9YJW7_9BACL</name>
<feature type="domain" description="HD-GYP" evidence="2">
    <location>
        <begin position="182"/>
        <end position="380"/>
    </location>
</feature>
<reference evidence="4" key="2">
    <citation type="submission" date="2015-07" db="EMBL/GenBank/DDBJ databases">
        <title>MeaNS - Measles Nucleotide Surveillance Program.</title>
        <authorList>
            <person name="Tran T."/>
            <person name="Druce J."/>
        </authorList>
    </citation>
    <scope>NUCLEOTIDE SEQUENCE</scope>
    <source>
        <strain evidence="4">DSM 9887</strain>
    </source>
</reference>
<dbReference type="Proteomes" id="UP000319578">
    <property type="component" value="Unassembled WGS sequence"/>
</dbReference>
<dbReference type="EMBL" id="BJON01000021">
    <property type="protein sequence ID" value="GED71469.1"/>
    <property type="molecule type" value="Genomic_DNA"/>
</dbReference>
<dbReference type="SUPFAM" id="SSF109604">
    <property type="entry name" value="HD-domain/PDEase-like"/>
    <property type="match status" value="1"/>
</dbReference>
<evidence type="ECO:0000313" key="4">
    <source>
        <dbReference type="EMBL" id="KNB68956.1"/>
    </source>
</evidence>
<accession>A0A0K9YJW7</accession>
<comment type="caution">
    <text evidence="4">The sequence shown here is derived from an EMBL/GenBank/DDBJ whole genome shotgun (WGS) entry which is preliminary data.</text>
</comment>
<proteinExistence type="predicted"/>
<dbReference type="Gene3D" id="1.10.3210.10">
    <property type="entry name" value="Hypothetical protein af1432"/>
    <property type="match status" value="1"/>
</dbReference>
<keyword evidence="1" id="KW-1133">Transmembrane helix</keyword>
<dbReference type="AlphaFoldDB" id="A0A0K9YJW7"/>
<dbReference type="InterPro" id="IPR003607">
    <property type="entry name" value="HD/PDEase_dom"/>
</dbReference>
<sequence length="384" mass="44036">MKLRRKNRNHAEYLADSMFYWVSILVSIDALFAVALHALGLVMSNWTVRAGLIVCAAVAWTVYALHKRYVMTETSSYHVSSFLGVSLILFLCLYNPHQIANAWFVFLLYPIFLSFFHDKVLLWVWGTVSYILYVLSLGTGYSQAFSLATVFYLILAAASAICAWLGYGTVNKIMHDTKRSQEAYNREYAITLLNTLVPIVERKTQTSSREIDQMSRLMKRILREFPNEEVTDWEIKLLSLLHYVSRIKWPDYVFETHEKLTAFEFQIIQEHCHFGREMFGDDPAFARVIQALENHHERFDGTGYPHKRKGEEVSLLPQILGLVECYLAMTTARSYREIVTLEEAFDEICAMAGTSYDEKVVRAFAVAVQIQSPTLVSKAPSMVG</sequence>